<dbReference type="InterPro" id="IPR050832">
    <property type="entry name" value="Bact_Acetyltransf"/>
</dbReference>
<evidence type="ECO:0000256" key="2">
    <source>
        <dbReference type="ARBA" id="ARBA00023315"/>
    </source>
</evidence>
<dbReference type="PANTHER" id="PTHR43877">
    <property type="entry name" value="AMINOALKYLPHOSPHONATE N-ACETYLTRANSFERASE-RELATED-RELATED"/>
    <property type="match status" value="1"/>
</dbReference>
<keyword evidence="5" id="KW-1185">Reference proteome</keyword>
<feature type="domain" description="N-acetyltransferase" evidence="3">
    <location>
        <begin position="118"/>
        <end position="260"/>
    </location>
</feature>
<dbReference type="InterPro" id="IPR016181">
    <property type="entry name" value="Acyl_CoA_acyltransferase"/>
</dbReference>
<dbReference type="EMBL" id="VIGB01000003">
    <property type="protein sequence ID" value="TQF02654.1"/>
    <property type="molecule type" value="Genomic_DNA"/>
</dbReference>
<organism evidence="4 5">
    <name type="scientific">Kitasatospora acidiphila</name>
    <dbReference type="NCBI Taxonomy" id="2567942"/>
    <lineage>
        <taxon>Bacteria</taxon>
        <taxon>Bacillati</taxon>
        <taxon>Actinomycetota</taxon>
        <taxon>Actinomycetes</taxon>
        <taxon>Kitasatosporales</taxon>
        <taxon>Streptomycetaceae</taxon>
        <taxon>Kitasatospora</taxon>
    </lineage>
</organism>
<dbReference type="SUPFAM" id="SSF55729">
    <property type="entry name" value="Acyl-CoA N-acyltransferases (Nat)"/>
    <property type="match status" value="1"/>
</dbReference>
<evidence type="ECO:0000313" key="5">
    <source>
        <dbReference type="Proteomes" id="UP000319103"/>
    </source>
</evidence>
<dbReference type="GO" id="GO:0016747">
    <property type="term" value="F:acyltransferase activity, transferring groups other than amino-acyl groups"/>
    <property type="evidence" value="ECO:0007669"/>
    <property type="project" value="InterPro"/>
</dbReference>
<dbReference type="PANTHER" id="PTHR43877:SF1">
    <property type="entry name" value="ACETYLTRANSFERASE"/>
    <property type="match status" value="1"/>
</dbReference>
<protein>
    <submittedName>
        <fullName evidence="4">GNAT family N-acetyltransferase</fullName>
    </submittedName>
</protein>
<proteinExistence type="predicted"/>
<evidence type="ECO:0000259" key="3">
    <source>
        <dbReference type="PROSITE" id="PS51186"/>
    </source>
</evidence>
<dbReference type="Proteomes" id="UP000319103">
    <property type="component" value="Unassembled WGS sequence"/>
</dbReference>
<comment type="caution">
    <text evidence="4">The sequence shown here is derived from an EMBL/GenBank/DDBJ whole genome shotgun (WGS) entry which is preliminary data.</text>
</comment>
<evidence type="ECO:0000256" key="1">
    <source>
        <dbReference type="ARBA" id="ARBA00022679"/>
    </source>
</evidence>
<evidence type="ECO:0000313" key="4">
    <source>
        <dbReference type="EMBL" id="TQF02654.1"/>
    </source>
</evidence>
<reference evidence="4 5" key="1">
    <citation type="submission" date="2019-06" db="EMBL/GenBank/DDBJ databases">
        <title>Description of Kitasatospora acidophila sp. nov. isolated from pine grove soil, and reclassification of Streptomyces novaecaesareae to Kitasatospora novaeceasareae comb. nov.</title>
        <authorList>
            <person name="Kim M.J."/>
        </authorList>
    </citation>
    <scope>NUCLEOTIDE SEQUENCE [LARGE SCALE GENOMIC DNA]</scope>
    <source>
        <strain evidence="4 5">MMS16-CNU292</strain>
    </source>
</reference>
<keyword evidence="1 4" id="KW-0808">Transferase</keyword>
<dbReference type="RefSeq" id="WP_141633344.1">
    <property type="nucleotide sequence ID" value="NZ_VIGB01000003.1"/>
</dbReference>
<accession>A0A540W2S4</accession>
<sequence length="260" mass="28134">MNSVMITRVGETQWQAVTRNLIVGHGDVSQRPDGRLFVSIDVWQDEVFDQLAAAMLADLTDPLHTLVGEADLDLKSRWEQAGFTAARREREYVLPTDPSETVVDAVRPAAGVTSPAGVTVLPAGEADEGLLRALDRAIREEVEATVGWQTMPAEVLPRPAGAMVLDPSKYTVAVRNGRYVGLVRVVPVRRRARIGLIAVRADQHRQGVGRALLAHALGSLHRAGIDSAWAEVDESNTAAIALFEGLGARRAGSTIELVRR</sequence>
<gene>
    <name evidence="4" type="ORF">E6W39_10765</name>
</gene>
<dbReference type="Pfam" id="PF00583">
    <property type="entry name" value="Acetyltransf_1"/>
    <property type="match status" value="1"/>
</dbReference>
<dbReference type="InterPro" id="IPR000182">
    <property type="entry name" value="GNAT_dom"/>
</dbReference>
<dbReference type="Gene3D" id="3.40.630.30">
    <property type="match status" value="1"/>
</dbReference>
<dbReference type="CDD" id="cd04301">
    <property type="entry name" value="NAT_SF"/>
    <property type="match status" value="1"/>
</dbReference>
<name>A0A540W2S4_9ACTN</name>
<dbReference type="AlphaFoldDB" id="A0A540W2S4"/>
<keyword evidence="2" id="KW-0012">Acyltransferase</keyword>
<dbReference type="OrthoDB" id="3814885at2"/>
<dbReference type="PROSITE" id="PS51186">
    <property type="entry name" value="GNAT"/>
    <property type="match status" value="1"/>
</dbReference>